<feature type="compositionally biased region" description="Low complexity" evidence="5">
    <location>
        <begin position="671"/>
        <end position="680"/>
    </location>
</feature>
<feature type="domain" description="YTH" evidence="7">
    <location>
        <begin position="397"/>
        <end position="538"/>
    </location>
</feature>
<name>A0AA88DEG9_FICCA</name>
<comment type="subcellular location">
    <subcellularLocation>
        <location evidence="1">Cytoplasm</location>
    </subcellularLocation>
</comment>
<evidence type="ECO:0000313" key="9">
    <source>
        <dbReference type="Proteomes" id="UP001187192"/>
    </source>
</evidence>
<evidence type="ECO:0000256" key="3">
    <source>
        <dbReference type="ARBA" id="ARBA00022884"/>
    </source>
</evidence>
<feature type="signal peptide" evidence="6">
    <location>
        <begin position="1"/>
        <end position="22"/>
    </location>
</feature>
<dbReference type="EMBL" id="BTGU01000055">
    <property type="protein sequence ID" value="GMN55060.1"/>
    <property type="molecule type" value="Genomic_DNA"/>
</dbReference>
<keyword evidence="9" id="KW-1185">Reference proteome</keyword>
<feature type="region of interest" description="Disordered" evidence="5">
    <location>
        <begin position="208"/>
        <end position="290"/>
    </location>
</feature>
<accession>A0AA88DEG9</accession>
<dbReference type="Pfam" id="PF04146">
    <property type="entry name" value="YTH"/>
    <property type="match status" value="1"/>
</dbReference>
<keyword evidence="3 4" id="KW-0694">RNA-binding</keyword>
<comment type="function">
    <text evidence="4">Specifically recognizes and binds N6-methyladenosine (m6A)-containing RNAs, and regulates mRNA stability. M6A is a modification present at internal sites of mRNAs and some non-coding RNAs and plays a role in mRNA stability and processing.</text>
</comment>
<organism evidence="8 9">
    <name type="scientific">Ficus carica</name>
    <name type="common">Common fig</name>
    <dbReference type="NCBI Taxonomy" id="3494"/>
    <lineage>
        <taxon>Eukaryota</taxon>
        <taxon>Viridiplantae</taxon>
        <taxon>Streptophyta</taxon>
        <taxon>Embryophyta</taxon>
        <taxon>Tracheophyta</taxon>
        <taxon>Spermatophyta</taxon>
        <taxon>Magnoliopsida</taxon>
        <taxon>eudicotyledons</taxon>
        <taxon>Gunneridae</taxon>
        <taxon>Pentapetalae</taxon>
        <taxon>rosids</taxon>
        <taxon>fabids</taxon>
        <taxon>Rosales</taxon>
        <taxon>Moraceae</taxon>
        <taxon>Ficeae</taxon>
        <taxon>Ficus</taxon>
    </lineage>
</organism>
<dbReference type="CDD" id="cd21134">
    <property type="entry name" value="YTH"/>
    <property type="match status" value="1"/>
</dbReference>
<feature type="region of interest" description="Disordered" evidence="5">
    <location>
        <begin position="330"/>
        <end position="352"/>
    </location>
</feature>
<feature type="compositionally biased region" description="Polar residues" evidence="5">
    <location>
        <begin position="335"/>
        <end position="348"/>
    </location>
</feature>
<evidence type="ECO:0000256" key="1">
    <source>
        <dbReference type="ARBA" id="ARBA00004496"/>
    </source>
</evidence>
<dbReference type="InterPro" id="IPR045168">
    <property type="entry name" value="YTH_prot"/>
</dbReference>
<comment type="caution">
    <text evidence="8">The sequence shown here is derived from an EMBL/GenBank/DDBJ whole genome shotgun (WGS) entry which is preliminary data.</text>
</comment>
<evidence type="ECO:0000259" key="7">
    <source>
        <dbReference type="PROSITE" id="PS50882"/>
    </source>
</evidence>
<proteinExistence type="inferred from homology"/>
<gene>
    <name evidence="8" type="ORF">TIFTF001_024179</name>
</gene>
<evidence type="ECO:0000256" key="5">
    <source>
        <dbReference type="SAM" id="MobiDB-lite"/>
    </source>
</evidence>
<dbReference type="GO" id="GO:0061157">
    <property type="term" value="P:mRNA destabilization"/>
    <property type="evidence" value="ECO:0007669"/>
    <property type="project" value="TreeGrafter"/>
</dbReference>
<keyword evidence="6" id="KW-0732">Signal</keyword>
<dbReference type="PANTHER" id="PTHR12357">
    <property type="entry name" value="YTH YT521-B HOMOLOGY DOMAIN-CONTAINING"/>
    <property type="match status" value="1"/>
</dbReference>
<dbReference type="Proteomes" id="UP001187192">
    <property type="component" value="Unassembled WGS sequence"/>
</dbReference>
<feature type="compositionally biased region" description="Polar residues" evidence="5">
    <location>
        <begin position="214"/>
        <end position="254"/>
    </location>
</feature>
<evidence type="ECO:0000256" key="6">
    <source>
        <dbReference type="SAM" id="SignalP"/>
    </source>
</evidence>
<feature type="region of interest" description="Disordered" evidence="5">
    <location>
        <begin position="657"/>
        <end position="680"/>
    </location>
</feature>
<dbReference type="GO" id="GO:1990247">
    <property type="term" value="F:N6-methyladenosine-containing RNA reader activity"/>
    <property type="evidence" value="ECO:0007669"/>
    <property type="project" value="UniProtKB-UniRule"/>
</dbReference>
<evidence type="ECO:0000313" key="8">
    <source>
        <dbReference type="EMBL" id="GMN55060.1"/>
    </source>
</evidence>
<dbReference type="InterPro" id="IPR007275">
    <property type="entry name" value="YTH_domain"/>
</dbReference>
<evidence type="ECO:0000256" key="2">
    <source>
        <dbReference type="ARBA" id="ARBA00022490"/>
    </source>
</evidence>
<dbReference type="PANTHER" id="PTHR12357:SF92">
    <property type="entry name" value="YTH DOMAIN-CONTAINING FAMILY PROTEIN"/>
    <property type="match status" value="1"/>
</dbReference>
<dbReference type="GO" id="GO:0003729">
    <property type="term" value="F:mRNA binding"/>
    <property type="evidence" value="ECO:0007669"/>
    <property type="project" value="UniProtKB-UniRule"/>
</dbReference>
<dbReference type="GO" id="GO:0005737">
    <property type="term" value="C:cytoplasm"/>
    <property type="evidence" value="ECO:0007669"/>
    <property type="project" value="UniProtKB-SubCell"/>
</dbReference>
<dbReference type="AlphaFoldDB" id="A0AA88DEG9"/>
<dbReference type="PROSITE" id="PS50882">
    <property type="entry name" value="YTH"/>
    <property type="match status" value="1"/>
</dbReference>
<dbReference type="FunFam" id="3.10.590.10:FF:000001">
    <property type="entry name" value="YTH domain family 1, isoform CRA_a"/>
    <property type="match status" value="1"/>
</dbReference>
<feature type="compositionally biased region" description="Low complexity" evidence="5">
    <location>
        <begin position="255"/>
        <end position="270"/>
    </location>
</feature>
<sequence>MGLFLVTRFGLFLYAALTPCFAQLYSGGSMEMYHVPEHGTEEKFMIQAMDPNMHLTSPFEQVEAMYSEGATEFVVDQGLFYPAATSYGYYCTGFESPGEWEDHNRIFGVDGPDIQYTGAQNESLPYVYYTPTYGYAQSPYNPYNPYIPGAMIGVDGPFVGAQQYYSVSPYQNAVSSPAFIPVVLQPDMIPNSSSDSLIDTGALTNRAEGRGSKHNFNSTSGAFSNSMKPTSHTKNSLTMISEGSKSNVGTSKQTSMNGSVSSGFPSSAPSHVFQGRSSSGSIQAVDNPPNGRILTHNNQLKVAISNSLSDFGPSNHGRGTVAKIRPKVPVGRSLNDANSGSDSLSEQNRGPRINRSNHELAVKAYTTRAGGTNAQENVIIYTDQYNKDDFLVDYTEAKFFVIKSYSEDDVHKSIKYNVWSSTPHGNKKLSSAYEDAQRIAAGKPIGCPIFLFFSVNVSGQFCGVAEMIGPVDFNKNMDFWQQDKWNGSFPVKWHIIKDVPNTSLRHIILENNENKPVTNSRDTQEIMYKKGLEMLRIFKNHTLKTSLLDDFVYYENRQKIIQEEKARLLVRSFESPFFIPALGPPRKLNCVVELSPSKVENTNKPSCELNNLKKTDIAASEQASSQLNLNITNTNIRKEHSEKTGVEAKDDASTLKIGSLSINPKPSDGKSSVGTGTVTSSMEPFNVTVGSVPLILNGALEPSSILTVGTIPLDPRAFQGGGALAKNSQQK</sequence>
<keyword evidence="2" id="KW-0963">Cytoplasm</keyword>
<evidence type="ECO:0000256" key="4">
    <source>
        <dbReference type="RuleBase" id="RU369095"/>
    </source>
</evidence>
<feature type="chain" id="PRO_5041742017" description="YTH domain-containing family protein" evidence="6">
    <location>
        <begin position="23"/>
        <end position="731"/>
    </location>
</feature>
<reference evidence="8" key="1">
    <citation type="submission" date="2023-07" db="EMBL/GenBank/DDBJ databases">
        <title>draft genome sequence of fig (Ficus carica).</title>
        <authorList>
            <person name="Takahashi T."/>
            <person name="Nishimura K."/>
        </authorList>
    </citation>
    <scope>NUCLEOTIDE SEQUENCE</scope>
</reference>
<feature type="compositionally biased region" description="Polar residues" evidence="5">
    <location>
        <begin position="275"/>
        <end position="284"/>
    </location>
</feature>
<comment type="similarity">
    <text evidence="4">Belongs to the YTHDF family.</text>
</comment>
<dbReference type="Gene3D" id="3.10.590.10">
    <property type="entry name" value="ph1033 like domains"/>
    <property type="match status" value="1"/>
</dbReference>
<protein>
    <recommendedName>
        <fullName evidence="4">YTH domain-containing family protein</fullName>
    </recommendedName>
</protein>